<comment type="similarity">
    <text evidence="2">Belongs to the OXR1 family.</text>
</comment>
<feature type="chain" id="PRO_5042231200" description="Oxidation resistance protein 1" evidence="6">
    <location>
        <begin position="21"/>
        <end position="208"/>
    </location>
</feature>
<reference evidence="8" key="1">
    <citation type="submission" date="2021-01" db="EMBL/GenBank/DDBJ databases">
        <authorList>
            <person name="Eckstrom K.M.E."/>
        </authorList>
    </citation>
    <scope>NUCLEOTIDE SEQUENCE</scope>
    <source>
        <strain evidence="8">UVCC 0001</strain>
    </source>
</reference>
<evidence type="ECO:0000313" key="9">
    <source>
        <dbReference type="Proteomes" id="UP001255856"/>
    </source>
</evidence>
<feature type="region of interest" description="Disordered" evidence="5">
    <location>
        <begin position="24"/>
        <end position="43"/>
    </location>
</feature>
<dbReference type="InterPro" id="IPR006571">
    <property type="entry name" value="TLDc_dom"/>
</dbReference>
<feature type="signal peptide" evidence="6">
    <location>
        <begin position="1"/>
        <end position="20"/>
    </location>
</feature>
<proteinExistence type="inferred from homology"/>
<evidence type="ECO:0000313" key="8">
    <source>
        <dbReference type="EMBL" id="KAK2080016.1"/>
    </source>
</evidence>
<evidence type="ECO:0000256" key="4">
    <source>
        <dbReference type="ARBA" id="ARBA00040604"/>
    </source>
</evidence>
<protein>
    <recommendedName>
        <fullName evidence="4">Oxidation resistance protein 1</fullName>
    </recommendedName>
</protein>
<evidence type="ECO:0000259" key="7">
    <source>
        <dbReference type="PROSITE" id="PS51886"/>
    </source>
</evidence>
<dbReference type="GO" id="GO:0005739">
    <property type="term" value="C:mitochondrion"/>
    <property type="evidence" value="ECO:0007669"/>
    <property type="project" value="UniProtKB-SubCell"/>
</dbReference>
<comment type="subcellular location">
    <subcellularLocation>
        <location evidence="1">Mitochondrion</location>
    </subcellularLocation>
</comment>
<evidence type="ECO:0000256" key="1">
    <source>
        <dbReference type="ARBA" id="ARBA00004173"/>
    </source>
</evidence>
<keyword evidence="3" id="KW-0496">Mitochondrion</keyword>
<sequence length="208" mass="23105">MLSRIIGGALLLFGMRHAGSVDPERLKGLSSPPEEGDSPDSDGGLGGLWRHIPFLPGLVEAIVGTPYDEDEDEEEEDLRRWHHVSSQAGETSAALLAPGDAALLTALCPSRFHYSRWHLAYSTLRDGISMQSLLRRAHGKSPTFLLVRDMQRNVFGAYCSEAWKLSKRFYGTGETFVFRLGSEKASAKARVEVVEEFDIGSVELWWLK</sequence>
<dbReference type="PANTHER" id="PTHR23354">
    <property type="entry name" value="NUCLEOLAR PROTEIN 7/ESTROGEN RECEPTOR COACTIVATOR-RELATED"/>
    <property type="match status" value="1"/>
</dbReference>
<evidence type="ECO:0000256" key="5">
    <source>
        <dbReference type="SAM" id="MobiDB-lite"/>
    </source>
</evidence>
<feature type="domain" description="TLDc" evidence="7">
    <location>
        <begin position="94"/>
        <end position="208"/>
    </location>
</feature>
<dbReference type="Proteomes" id="UP001255856">
    <property type="component" value="Unassembled WGS sequence"/>
</dbReference>
<dbReference type="EMBL" id="JASFZW010000002">
    <property type="protein sequence ID" value="KAK2080016.1"/>
    <property type="molecule type" value="Genomic_DNA"/>
</dbReference>
<gene>
    <name evidence="8" type="ORF">QBZ16_002411</name>
</gene>
<organism evidence="8 9">
    <name type="scientific">Prototheca wickerhamii</name>
    <dbReference type="NCBI Taxonomy" id="3111"/>
    <lineage>
        <taxon>Eukaryota</taxon>
        <taxon>Viridiplantae</taxon>
        <taxon>Chlorophyta</taxon>
        <taxon>core chlorophytes</taxon>
        <taxon>Trebouxiophyceae</taxon>
        <taxon>Chlorellales</taxon>
        <taxon>Chlorellaceae</taxon>
        <taxon>Prototheca</taxon>
    </lineage>
</organism>
<keyword evidence="9" id="KW-1185">Reference proteome</keyword>
<evidence type="ECO:0000256" key="6">
    <source>
        <dbReference type="SAM" id="SignalP"/>
    </source>
</evidence>
<accession>A0AAD9IK91</accession>
<name>A0AAD9IK91_PROWI</name>
<dbReference type="AlphaFoldDB" id="A0AAD9IK91"/>
<evidence type="ECO:0000256" key="2">
    <source>
        <dbReference type="ARBA" id="ARBA00009540"/>
    </source>
</evidence>
<dbReference type="SMART" id="SM00584">
    <property type="entry name" value="TLDc"/>
    <property type="match status" value="1"/>
</dbReference>
<comment type="caution">
    <text evidence="8">The sequence shown here is derived from an EMBL/GenBank/DDBJ whole genome shotgun (WGS) entry which is preliminary data.</text>
</comment>
<dbReference type="PROSITE" id="PS51886">
    <property type="entry name" value="TLDC"/>
    <property type="match status" value="1"/>
</dbReference>
<evidence type="ECO:0000256" key="3">
    <source>
        <dbReference type="ARBA" id="ARBA00023128"/>
    </source>
</evidence>
<dbReference type="Pfam" id="PF07534">
    <property type="entry name" value="TLD"/>
    <property type="match status" value="1"/>
</dbReference>
<keyword evidence="6" id="KW-0732">Signal</keyword>
<dbReference type="PANTHER" id="PTHR23354:SF62">
    <property type="entry name" value="MUSTARD, ISOFORM V"/>
    <property type="match status" value="1"/>
</dbReference>